<evidence type="ECO:0000256" key="1">
    <source>
        <dbReference type="SAM" id="SignalP"/>
    </source>
</evidence>
<feature type="chain" id="PRO_5034477108" evidence="1">
    <location>
        <begin position="18"/>
        <end position="61"/>
    </location>
</feature>
<sequence>MQIKYIFVAAFASMAMAVPSSNVNEGNILARQKGPVNPSGPSCCTYVGNCQASCCPTGCPK</sequence>
<feature type="signal peptide" evidence="1">
    <location>
        <begin position="1"/>
        <end position="17"/>
    </location>
</feature>
<dbReference type="Proteomes" id="UP000434172">
    <property type="component" value="Unassembled WGS sequence"/>
</dbReference>
<comment type="caution">
    <text evidence="2">The sequence shown here is derived from an EMBL/GenBank/DDBJ whole genome shotgun (WGS) entry which is preliminary data.</text>
</comment>
<dbReference type="OrthoDB" id="4840475at2759"/>
<organism evidence="2 3">
    <name type="scientific">Colletotrichum asianum</name>
    <dbReference type="NCBI Taxonomy" id="702518"/>
    <lineage>
        <taxon>Eukaryota</taxon>
        <taxon>Fungi</taxon>
        <taxon>Dikarya</taxon>
        <taxon>Ascomycota</taxon>
        <taxon>Pezizomycotina</taxon>
        <taxon>Sordariomycetes</taxon>
        <taxon>Hypocreomycetidae</taxon>
        <taxon>Glomerellales</taxon>
        <taxon>Glomerellaceae</taxon>
        <taxon>Colletotrichum</taxon>
        <taxon>Colletotrichum gloeosporioides species complex</taxon>
    </lineage>
</organism>
<proteinExistence type="predicted"/>
<accession>A0A8H3WEC9</accession>
<evidence type="ECO:0000313" key="2">
    <source>
        <dbReference type="EMBL" id="KAF0323117.1"/>
    </source>
</evidence>
<dbReference type="EMBL" id="WOWK01000055">
    <property type="protein sequence ID" value="KAF0323117.1"/>
    <property type="molecule type" value="Genomic_DNA"/>
</dbReference>
<keyword evidence="1" id="KW-0732">Signal</keyword>
<name>A0A8H3WEC9_9PEZI</name>
<keyword evidence="3" id="KW-1185">Reference proteome</keyword>
<reference evidence="2 3" key="1">
    <citation type="submission" date="2019-12" db="EMBL/GenBank/DDBJ databases">
        <title>A genome sequence resource for the geographically widespread anthracnose pathogen Colletotrichum asianum.</title>
        <authorList>
            <person name="Meng Y."/>
        </authorList>
    </citation>
    <scope>NUCLEOTIDE SEQUENCE [LARGE SCALE GENOMIC DNA]</scope>
    <source>
        <strain evidence="2 3">ICMP 18580</strain>
    </source>
</reference>
<gene>
    <name evidence="2" type="ORF">GQ607_009661</name>
</gene>
<dbReference type="AlphaFoldDB" id="A0A8H3WEC9"/>
<evidence type="ECO:0000313" key="3">
    <source>
        <dbReference type="Proteomes" id="UP000434172"/>
    </source>
</evidence>
<protein>
    <submittedName>
        <fullName evidence="2">Uncharacterized protein</fullName>
    </submittedName>
</protein>